<feature type="signal peptide" evidence="1">
    <location>
        <begin position="1"/>
        <end position="19"/>
    </location>
</feature>
<keyword evidence="1" id="KW-0732">Signal</keyword>
<protein>
    <submittedName>
        <fullName evidence="2">Serum paraoxonase/arylesterase 2</fullName>
    </submittedName>
</protein>
<keyword evidence="3" id="KW-1185">Reference proteome</keyword>
<proteinExistence type="predicted"/>
<dbReference type="Gene3D" id="2.120.10.30">
    <property type="entry name" value="TolB, C-terminal domain"/>
    <property type="match status" value="1"/>
</dbReference>
<reference evidence="2 3" key="1">
    <citation type="journal article" date="2019" name="PLoS ONE">
        <title>Comparative genome analysis indicates high evolutionary potential of pathogenicity genes in Colletotrichum tanaceti.</title>
        <authorList>
            <person name="Lelwala R.V."/>
            <person name="Korhonen P.K."/>
            <person name="Young N.D."/>
            <person name="Scott J.B."/>
            <person name="Ades P.A."/>
            <person name="Gasser R.B."/>
            <person name="Taylor P.W.J."/>
        </authorList>
    </citation>
    <scope>NUCLEOTIDE SEQUENCE [LARGE SCALE GENOMIC DNA]</scope>
    <source>
        <strain evidence="2">BRIP57314</strain>
    </source>
</reference>
<gene>
    <name evidence="2" type="primary">PON2</name>
    <name evidence="2" type="ORF">CTA1_5009</name>
</gene>
<dbReference type="InterPro" id="IPR011042">
    <property type="entry name" value="6-blade_b-propeller_TolB-like"/>
</dbReference>
<organism evidence="2 3">
    <name type="scientific">Colletotrichum tanaceti</name>
    <dbReference type="NCBI Taxonomy" id="1306861"/>
    <lineage>
        <taxon>Eukaryota</taxon>
        <taxon>Fungi</taxon>
        <taxon>Dikarya</taxon>
        <taxon>Ascomycota</taxon>
        <taxon>Pezizomycotina</taxon>
        <taxon>Sordariomycetes</taxon>
        <taxon>Hypocreomycetidae</taxon>
        <taxon>Glomerellales</taxon>
        <taxon>Glomerellaceae</taxon>
        <taxon>Colletotrichum</taxon>
        <taxon>Colletotrichum destructivum species complex</taxon>
    </lineage>
</organism>
<dbReference type="InterPro" id="IPR051288">
    <property type="entry name" value="Serum_paraoxonase/arylesterase"/>
</dbReference>
<dbReference type="EMBL" id="PJEX01000135">
    <property type="protein sequence ID" value="TKW54490.1"/>
    <property type="molecule type" value="Genomic_DNA"/>
</dbReference>
<dbReference type="Proteomes" id="UP000310108">
    <property type="component" value="Unassembled WGS sequence"/>
</dbReference>
<evidence type="ECO:0000256" key="1">
    <source>
        <dbReference type="SAM" id="SignalP"/>
    </source>
</evidence>
<evidence type="ECO:0000313" key="2">
    <source>
        <dbReference type="EMBL" id="TKW54490.1"/>
    </source>
</evidence>
<evidence type="ECO:0000313" key="3">
    <source>
        <dbReference type="Proteomes" id="UP000310108"/>
    </source>
</evidence>
<accession>A0A4U6XF52</accession>
<comment type="caution">
    <text evidence="2">The sequence shown here is derived from an EMBL/GenBank/DDBJ whole genome shotgun (WGS) entry which is preliminary data.</text>
</comment>
<name>A0A4U6XF52_9PEZI</name>
<sequence length="442" mass="47717">MAALVSVLVAGLAIFGGYTYGPAAQRAVTLVGIGRASVNTPVPNAADLVLIDDTVYCEDLHHHAPSGLLFTACDDNRETRAAWFPGLGHLDDPVKGSKQKGSFHVIDPKDLTQKRLRFENFDTTFVTHGIDVISDPQRPEGEAVYILAVNHVPHPDYLAAKTGGQAGRQQKVVQKSQSRVEIFHHVLGTPTVRHLRTVIHPLIKNPNDLFAEGPRSFYVTNDHHHSEGVGRTIEDLLPVTSWTTTVHVRVVDDDMSAARLPTDGVEAEVALSGLRNNNGLGHGPRPGEIIVSNCAGGEIHLAQLAPDPENTTTTTIHLAETVRVDTYIDNPSWFDDPYKSETLDASGFVLGGVSRPIDILTQAGRPEPKIGSIVWYVKPVPGGGGGYEKRILFEDDGTRISSAATAVLVAIEPSPEDEGQRKAWLFITGFMSASVVAVKVDL</sequence>
<dbReference type="OrthoDB" id="5307922at2759"/>
<dbReference type="PANTHER" id="PTHR11799">
    <property type="entry name" value="PARAOXONASE"/>
    <property type="match status" value="1"/>
</dbReference>
<feature type="chain" id="PRO_5020252773" evidence="1">
    <location>
        <begin position="20"/>
        <end position="442"/>
    </location>
</feature>
<dbReference type="AlphaFoldDB" id="A0A4U6XF52"/>
<dbReference type="PANTHER" id="PTHR11799:SF12">
    <property type="entry name" value="PARAOXONASE-RELATED"/>
    <property type="match status" value="1"/>
</dbReference>